<sequence length="61" mass="6597">MITASSAWENGRGCLKGDRPEGQAVHQLIELASEICSSGSPPIRLSTSQSHKQYSSTYCNK</sequence>
<dbReference type="WBParaSite" id="nRc.2.0.1.t00824-RA">
    <property type="protein sequence ID" value="nRc.2.0.1.t00824-RA"/>
    <property type="gene ID" value="nRc.2.0.1.g00824"/>
</dbReference>
<accession>A0A915HHB2</accession>
<name>A0A915HHB2_ROMCU</name>
<dbReference type="AlphaFoldDB" id="A0A915HHB2"/>
<reference evidence="3" key="1">
    <citation type="submission" date="2022-11" db="UniProtKB">
        <authorList>
            <consortium name="WormBaseParasite"/>
        </authorList>
    </citation>
    <scope>IDENTIFICATION</scope>
</reference>
<protein>
    <submittedName>
        <fullName evidence="3">Uncharacterized protein</fullName>
    </submittedName>
</protein>
<proteinExistence type="predicted"/>
<evidence type="ECO:0000313" key="2">
    <source>
        <dbReference type="Proteomes" id="UP000887565"/>
    </source>
</evidence>
<evidence type="ECO:0000313" key="3">
    <source>
        <dbReference type="WBParaSite" id="nRc.2.0.1.t00824-RA"/>
    </source>
</evidence>
<feature type="region of interest" description="Disordered" evidence="1">
    <location>
        <begin position="40"/>
        <end position="61"/>
    </location>
</feature>
<keyword evidence="2" id="KW-1185">Reference proteome</keyword>
<organism evidence="2 3">
    <name type="scientific">Romanomermis culicivorax</name>
    <name type="common">Nematode worm</name>
    <dbReference type="NCBI Taxonomy" id="13658"/>
    <lineage>
        <taxon>Eukaryota</taxon>
        <taxon>Metazoa</taxon>
        <taxon>Ecdysozoa</taxon>
        <taxon>Nematoda</taxon>
        <taxon>Enoplea</taxon>
        <taxon>Dorylaimia</taxon>
        <taxon>Mermithida</taxon>
        <taxon>Mermithoidea</taxon>
        <taxon>Mermithidae</taxon>
        <taxon>Romanomermis</taxon>
    </lineage>
</organism>
<evidence type="ECO:0000256" key="1">
    <source>
        <dbReference type="SAM" id="MobiDB-lite"/>
    </source>
</evidence>
<dbReference type="Proteomes" id="UP000887565">
    <property type="component" value="Unplaced"/>
</dbReference>